<dbReference type="EMBL" id="BTSY01000001">
    <property type="protein sequence ID" value="GMT09525.1"/>
    <property type="molecule type" value="Genomic_DNA"/>
</dbReference>
<evidence type="ECO:0000313" key="3">
    <source>
        <dbReference type="Proteomes" id="UP001432322"/>
    </source>
</evidence>
<feature type="compositionally biased region" description="Basic and acidic residues" evidence="1">
    <location>
        <begin position="70"/>
        <end position="80"/>
    </location>
</feature>
<proteinExistence type="predicted"/>
<feature type="non-terminal residue" evidence="2">
    <location>
        <position position="1"/>
    </location>
</feature>
<dbReference type="Proteomes" id="UP001432322">
    <property type="component" value="Unassembled WGS sequence"/>
</dbReference>
<keyword evidence="3" id="KW-1185">Reference proteome</keyword>
<accession>A0AAV5UVG2</accession>
<evidence type="ECO:0000313" key="2">
    <source>
        <dbReference type="EMBL" id="GMT09525.1"/>
    </source>
</evidence>
<reference evidence="2" key="1">
    <citation type="submission" date="2023-10" db="EMBL/GenBank/DDBJ databases">
        <title>Genome assembly of Pristionchus species.</title>
        <authorList>
            <person name="Yoshida K."/>
            <person name="Sommer R.J."/>
        </authorList>
    </citation>
    <scope>NUCLEOTIDE SEQUENCE</scope>
    <source>
        <strain evidence="2">RS5133</strain>
    </source>
</reference>
<organism evidence="2 3">
    <name type="scientific">Pristionchus fissidentatus</name>
    <dbReference type="NCBI Taxonomy" id="1538716"/>
    <lineage>
        <taxon>Eukaryota</taxon>
        <taxon>Metazoa</taxon>
        <taxon>Ecdysozoa</taxon>
        <taxon>Nematoda</taxon>
        <taxon>Chromadorea</taxon>
        <taxon>Rhabditida</taxon>
        <taxon>Rhabditina</taxon>
        <taxon>Diplogasteromorpha</taxon>
        <taxon>Diplogasteroidea</taxon>
        <taxon>Neodiplogasteridae</taxon>
        <taxon>Pristionchus</taxon>
    </lineage>
</organism>
<dbReference type="AlphaFoldDB" id="A0AAV5UVG2"/>
<name>A0AAV5UVG2_9BILA</name>
<feature type="non-terminal residue" evidence="2">
    <location>
        <position position="264"/>
    </location>
</feature>
<evidence type="ECO:0000256" key="1">
    <source>
        <dbReference type="SAM" id="MobiDB-lite"/>
    </source>
</evidence>
<feature type="compositionally biased region" description="Polar residues" evidence="1">
    <location>
        <begin position="84"/>
        <end position="94"/>
    </location>
</feature>
<protein>
    <submittedName>
        <fullName evidence="2">Uncharacterized protein</fullName>
    </submittedName>
</protein>
<gene>
    <name evidence="2" type="ORF">PFISCL1PPCAC_822</name>
</gene>
<comment type="caution">
    <text evidence="2">The sequence shown here is derived from an EMBL/GenBank/DDBJ whole genome shotgun (WGS) entry which is preliminary data.</text>
</comment>
<feature type="region of interest" description="Disordered" evidence="1">
    <location>
        <begin position="59"/>
        <end position="103"/>
    </location>
</feature>
<sequence>DDSIEGGWEKNQYFPNSDDVVWVDTSSSTERVIQNYIERTSRRARAHAARMRIREEFISFPPNSDSDSDVPAKREMRNEENLDDNFNTNGRNQSEGGGAESGVNEAQLVPAAAATERATTAAAAAVATTVPPSAAIGSKEDATTQTEVAGVYRLLRELLTSTERGDEWKKNVDDVIDLWICIVKGEKHVRIVPNANWQIEGGTVLITCDDKEASSILMKLRGRGIVKGHSYFANFLILQLTSTEEAEELVRESWGNRYTFPEYS</sequence>